<dbReference type="PRINTS" id="PR00730">
    <property type="entry name" value="THERMOLYSIN"/>
</dbReference>
<dbReference type="AlphaFoldDB" id="A0A6V8LLQ4"/>
<keyword evidence="3" id="KW-0479">Metal-binding</keyword>
<sequence>MKRPLALASITMLVGGALVATAASGSAAPPVAPAGPDSSVVSKADRALKAHPRDVAAASGEAYTAYSSKVDRSGAAHVRYTRTYQGLRVYGGDLIVHTKADGAYAGTSVGLAAPLTLSTTAKVTAAQARESARGRFSGTVTGVGSAELFVDASSGNGRLAWETLVNGWAPDGQTPSRLHVISDAQTGAYIGEFDEIESVNGTGASVYAGTVTVDTTLSGSTYSMIDPSHGNGRTCDMNNGTSTCTTFTDADNAWGTGATSNRQSAAVDAHFGAAMTFDYFKNVHGRNGIFGNGTGVPSRVHYGNAYVNAFWDGAQMTYGDGSGNARPLVSLDVAGHEMSHGVTENVVPGGLTYSGESGGLNEATSDIFGNMVEFYANTTADPGDYQVGEKININGNNTPLRYMYNPTLDGSSHGCWSSSTNSVDVHYSSGPGNHFFFNLAEGTGATAYGTSPVCGSAAAVVGIGRAKAEKIWFRALDTYFVSNTRYVNSSTPSNTARAYTLSAATDLYGLCSTEYKTVQAAWTAVNVAGNDAACPTGNDFSITVAPASASVDPGSSTTATVTTAVTNGTALTVNFTASGLPTGATATFSPTSVTAGGSATVTISTSSTTPAGSYAVAITGTSSANTHSATFTLNVNNAPGCVAVNPTDVTIPDNTTVESTVGITGCNRNASSTSTVEIHIVHTYVGDLVVSLVAPDGSSYTLRSRTGGSADNIDTTYTVNLSSEAANGTWRLRVQDAASIDTGYINSWTLSL</sequence>
<feature type="chain" id="PRO_5028857099" evidence="9">
    <location>
        <begin position="23"/>
        <end position="752"/>
    </location>
</feature>
<evidence type="ECO:0000256" key="8">
    <source>
        <dbReference type="PIRSR" id="PIRSR623612-1"/>
    </source>
</evidence>
<dbReference type="PANTHER" id="PTHR33794">
    <property type="entry name" value="BACILLOLYSIN"/>
    <property type="match status" value="1"/>
</dbReference>
<keyword evidence="5" id="KW-0378">Hydrolase</keyword>
<dbReference type="Pfam" id="PF01447">
    <property type="entry name" value="Peptidase_M4"/>
    <property type="match status" value="1"/>
</dbReference>
<dbReference type="PANTHER" id="PTHR33794:SF1">
    <property type="entry name" value="BACILLOLYSIN"/>
    <property type="match status" value="1"/>
</dbReference>
<dbReference type="Gene3D" id="1.10.390.10">
    <property type="entry name" value="Neutral Protease Domain 2"/>
    <property type="match status" value="1"/>
</dbReference>
<keyword evidence="6" id="KW-0862">Zinc</keyword>
<name>A0A6V8LLQ4_9ACTN</name>
<dbReference type="RefSeq" id="WP_173082537.1">
    <property type="nucleotide sequence ID" value="NZ_BAABJB010000022.1"/>
</dbReference>
<evidence type="ECO:0000256" key="6">
    <source>
        <dbReference type="ARBA" id="ARBA00022833"/>
    </source>
</evidence>
<comment type="similarity">
    <text evidence="1">Belongs to the peptidase M4 family.</text>
</comment>
<dbReference type="EMBL" id="BLPG01000001">
    <property type="protein sequence ID" value="GFJ95106.1"/>
    <property type="molecule type" value="Genomic_DNA"/>
</dbReference>
<feature type="signal peptide" evidence="9">
    <location>
        <begin position="1"/>
        <end position="22"/>
    </location>
</feature>
<evidence type="ECO:0000313" key="11">
    <source>
        <dbReference type="EMBL" id="GFJ95106.1"/>
    </source>
</evidence>
<dbReference type="SUPFAM" id="SSF49785">
    <property type="entry name" value="Galactose-binding domain-like"/>
    <property type="match status" value="1"/>
</dbReference>
<keyword evidence="4 9" id="KW-0732">Signal</keyword>
<dbReference type="InterPro" id="IPR027268">
    <property type="entry name" value="Peptidase_M4/M1_CTD_sf"/>
</dbReference>
<dbReference type="InterPro" id="IPR013856">
    <property type="entry name" value="Peptidase_M4_domain"/>
</dbReference>
<evidence type="ECO:0000256" key="5">
    <source>
        <dbReference type="ARBA" id="ARBA00022801"/>
    </source>
</evidence>
<dbReference type="InterPro" id="IPR001570">
    <property type="entry name" value="Peptidase_M4_C_domain"/>
</dbReference>
<evidence type="ECO:0000256" key="3">
    <source>
        <dbReference type="ARBA" id="ARBA00022723"/>
    </source>
</evidence>
<dbReference type="GO" id="GO:0046872">
    <property type="term" value="F:metal ion binding"/>
    <property type="evidence" value="ECO:0007669"/>
    <property type="project" value="UniProtKB-KW"/>
</dbReference>
<evidence type="ECO:0000259" key="10">
    <source>
        <dbReference type="PROSITE" id="PS51829"/>
    </source>
</evidence>
<keyword evidence="7 11" id="KW-0482">Metalloprotease</keyword>
<comment type="caution">
    <text evidence="11">The sequence shown here is derived from an EMBL/GenBank/DDBJ whole genome shotgun (WGS) entry which is preliminary data.</text>
</comment>
<dbReference type="SUPFAM" id="SSF55486">
    <property type="entry name" value="Metalloproteases ('zincins'), catalytic domain"/>
    <property type="match status" value="1"/>
</dbReference>
<gene>
    <name evidence="11" type="ORF">Prum_087480</name>
</gene>
<dbReference type="Pfam" id="PF01483">
    <property type="entry name" value="P_proprotein"/>
    <property type="match status" value="1"/>
</dbReference>
<dbReference type="PROSITE" id="PS51829">
    <property type="entry name" value="P_HOMO_B"/>
    <property type="match status" value="1"/>
</dbReference>
<dbReference type="Pfam" id="PF07504">
    <property type="entry name" value="FTP"/>
    <property type="match status" value="1"/>
</dbReference>
<dbReference type="GO" id="GO:0006508">
    <property type="term" value="P:proteolysis"/>
    <property type="evidence" value="ECO:0007669"/>
    <property type="project" value="UniProtKB-KW"/>
</dbReference>
<evidence type="ECO:0000256" key="4">
    <source>
        <dbReference type="ARBA" id="ARBA00022729"/>
    </source>
</evidence>
<feature type="active site" description="Proton donor" evidence="8">
    <location>
        <position position="426"/>
    </location>
</feature>
<keyword evidence="2 11" id="KW-0645">Protease</keyword>
<dbReference type="Gene3D" id="3.10.450.490">
    <property type="match status" value="1"/>
</dbReference>
<accession>A0A6V8LLQ4</accession>
<dbReference type="InterPro" id="IPR013783">
    <property type="entry name" value="Ig-like_fold"/>
</dbReference>
<evidence type="ECO:0000256" key="7">
    <source>
        <dbReference type="ARBA" id="ARBA00023049"/>
    </source>
</evidence>
<dbReference type="Proteomes" id="UP000482960">
    <property type="component" value="Unassembled WGS sequence"/>
</dbReference>
<reference evidence="11 12" key="1">
    <citation type="submission" date="2020-03" db="EMBL/GenBank/DDBJ databases">
        <title>Whole genome shotgun sequence of Phytohabitans rumicis NBRC 108638.</title>
        <authorList>
            <person name="Komaki H."/>
            <person name="Tamura T."/>
        </authorList>
    </citation>
    <scope>NUCLEOTIDE SEQUENCE [LARGE SCALE GENOMIC DNA]</scope>
    <source>
        <strain evidence="11 12">NBRC 108638</strain>
    </source>
</reference>
<dbReference type="Pfam" id="PF02868">
    <property type="entry name" value="Peptidase_M4_C"/>
    <property type="match status" value="1"/>
</dbReference>
<dbReference type="InterPro" id="IPR050728">
    <property type="entry name" value="Zinc_Metalloprotease_M4"/>
</dbReference>
<evidence type="ECO:0000313" key="12">
    <source>
        <dbReference type="Proteomes" id="UP000482960"/>
    </source>
</evidence>
<dbReference type="Gene3D" id="3.10.170.10">
    <property type="match status" value="1"/>
</dbReference>
<feature type="domain" description="P/Homo B" evidence="10">
    <location>
        <begin position="637"/>
        <end position="752"/>
    </location>
</feature>
<dbReference type="Gene3D" id="2.60.120.260">
    <property type="entry name" value="Galactose-binding domain-like"/>
    <property type="match status" value="1"/>
</dbReference>
<evidence type="ECO:0000256" key="1">
    <source>
        <dbReference type="ARBA" id="ARBA00009388"/>
    </source>
</evidence>
<dbReference type="GO" id="GO:0004252">
    <property type="term" value="F:serine-type endopeptidase activity"/>
    <property type="evidence" value="ECO:0007669"/>
    <property type="project" value="InterPro"/>
</dbReference>
<dbReference type="InterPro" id="IPR011096">
    <property type="entry name" value="FTP_domain"/>
</dbReference>
<evidence type="ECO:0000256" key="2">
    <source>
        <dbReference type="ARBA" id="ARBA00022670"/>
    </source>
</evidence>
<dbReference type="InterPro" id="IPR023612">
    <property type="entry name" value="Peptidase_M4"/>
</dbReference>
<protein>
    <submittedName>
        <fullName evidence="11">Zinc metalloprotease</fullName>
    </submittedName>
</protein>
<dbReference type="Gene3D" id="2.60.40.10">
    <property type="entry name" value="Immunoglobulins"/>
    <property type="match status" value="1"/>
</dbReference>
<proteinExistence type="inferred from homology"/>
<dbReference type="CDD" id="cd09597">
    <property type="entry name" value="M4_TLP"/>
    <property type="match status" value="1"/>
</dbReference>
<dbReference type="GO" id="GO:0005975">
    <property type="term" value="P:carbohydrate metabolic process"/>
    <property type="evidence" value="ECO:0007669"/>
    <property type="project" value="UniProtKB-ARBA"/>
</dbReference>
<dbReference type="GO" id="GO:0004222">
    <property type="term" value="F:metalloendopeptidase activity"/>
    <property type="evidence" value="ECO:0007669"/>
    <property type="project" value="InterPro"/>
</dbReference>
<keyword evidence="12" id="KW-1185">Reference proteome</keyword>
<evidence type="ECO:0000256" key="9">
    <source>
        <dbReference type="SAM" id="SignalP"/>
    </source>
</evidence>
<feature type="active site" evidence="8">
    <location>
        <position position="337"/>
    </location>
</feature>
<dbReference type="InterPro" id="IPR002884">
    <property type="entry name" value="P_dom"/>
</dbReference>
<organism evidence="11 12">
    <name type="scientific">Phytohabitans rumicis</name>
    <dbReference type="NCBI Taxonomy" id="1076125"/>
    <lineage>
        <taxon>Bacteria</taxon>
        <taxon>Bacillati</taxon>
        <taxon>Actinomycetota</taxon>
        <taxon>Actinomycetes</taxon>
        <taxon>Micromonosporales</taxon>
        <taxon>Micromonosporaceae</taxon>
    </lineage>
</organism>
<dbReference type="InterPro" id="IPR008979">
    <property type="entry name" value="Galactose-bd-like_sf"/>
</dbReference>
<reference evidence="11 12" key="2">
    <citation type="submission" date="2020-03" db="EMBL/GenBank/DDBJ databases">
        <authorList>
            <person name="Ichikawa N."/>
            <person name="Kimura A."/>
            <person name="Kitahashi Y."/>
            <person name="Uohara A."/>
        </authorList>
    </citation>
    <scope>NUCLEOTIDE SEQUENCE [LARGE SCALE GENOMIC DNA]</scope>
    <source>
        <strain evidence="11 12">NBRC 108638</strain>
    </source>
</reference>